<evidence type="ECO:0000259" key="1">
    <source>
        <dbReference type="Pfam" id="PF08386"/>
    </source>
</evidence>
<accession>A0A937RRA9</accession>
<reference evidence="2" key="1">
    <citation type="submission" date="2020-12" db="EMBL/GenBank/DDBJ databases">
        <title>Genomic characterization of non-nitrogen-fixing Frankia strains.</title>
        <authorList>
            <person name="Carlos-Shanley C."/>
            <person name="Guerra T."/>
            <person name="Hahn D."/>
        </authorList>
    </citation>
    <scope>NUCLEOTIDE SEQUENCE</scope>
    <source>
        <strain evidence="2">CN6</strain>
    </source>
</reference>
<feature type="domain" description="Peptidase S33 tripeptidyl aminopeptidase-like C-terminal" evidence="1">
    <location>
        <begin position="58"/>
        <end position="122"/>
    </location>
</feature>
<sequence length="140" mass="14918">PTAPAAAAPSAGWDDELTIRTACPTHQGRISEGGVRRAALFADLPADWFDPSVPGRLDLPVLGLHGRDDAVSPVDDARRWYAAAPRAELVTIAGGRHDALNDAAHRTVAAVVVQFLERLRADASLAPIAFAEPLRQEARQ</sequence>
<keyword evidence="3" id="KW-1185">Reference proteome</keyword>
<dbReference type="SUPFAM" id="SSF53474">
    <property type="entry name" value="alpha/beta-Hydrolases"/>
    <property type="match status" value="1"/>
</dbReference>
<organism evidence="2 3">
    <name type="scientific">Frankia nepalensis</name>
    <dbReference type="NCBI Taxonomy" id="1836974"/>
    <lineage>
        <taxon>Bacteria</taxon>
        <taxon>Bacillati</taxon>
        <taxon>Actinomycetota</taxon>
        <taxon>Actinomycetes</taxon>
        <taxon>Frankiales</taxon>
        <taxon>Frankiaceae</taxon>
        <taxon>Frankia</taxon>
    </lineage>
</organism>
<dbReference type="Gene3D" id="3.40.50.1820">
    <property type="entry name" value="alpha/beta hydrolase"/>
    <property type="match status" value="1"/>
</dbReference>
<proteinExistence type="predicted"/>
<dbReference type="Proteomes" id="UP000604475">
    <property type="component" value="Unassembled WGS sequence"/>
</dbReference>
<feature type="non-terminal residue" evidence="2">
    <location>
        <position position="1"/>
    </location>
</feature>
<dbReference type="AlphaFoldDB" id="A0A937RRA9"/>
<dbReference type="InterPro" id="IPR029058">
    <property type="entry name" value="AB_hydrolase_fold"/>
</dbReference>
<comment type="caution">
    <text evidence="2">The sequence shown here is derived from an EMBL/GenBank/DDBJ whole genome shotgun (WGS) entry which is preliminary data.</text>
</comment>
<dbReference type="GO" id="GO:0016787">
    <property type="term" value="F:hydrolase activity"/>
    <property type="evidence" value="ECO:0007669"/>
    <property type="project" value="UniProtKB-KW"/>
</dbReference>
<evidence type="ECO:0000313" key="2">
    <source>
        <dbReference type="EMBL" id="MBL7631268.1"/>
    </source>
</evidence>
<dbReference type="InterPro" id="IPR013595">
    <property type="entry name" value="Pept_S33_TAP-like_C"/>
</dbReference>
<dbReference type="Pfam" id="PF08386">
    <property type="entry name" value="Abhydrolase_4"/>
    <property type="match status" value="1"/>
</dbReference>
<dbReference type="EMBL" id="JAEACQ010000264">
    <property type="protein sequence ID" value="MBL7631268.1"/>
    <property type="molecule type" value="Genomic_DNA"/>
</dbReference>
<keyword evidence="2" id="KW-0378">Hydrolase</keyword>
<gene>
    <name evidence="2" type="ORF">I7412_29740</name>
</gene>
<evidence type="ECO:0000313" key="3">
    <source>
        <dbReference type="Proteomes" id="UP000604475"/>
    </source>
</evidence>
<protein>
    <submittedName>
        <fullName evidence="2">Alpha/beta hydrolase</fullName>
    </submittedName>
</protein>
<name>A0A937RRA9_9ACTN</name>
<dbReference type="RefSeq" id="WP_203031830.1">
    <property type="nucleotide sequence ID" value="NZ_JAEACQ010000264.1"/>
</dbReference>